<dbReference type="OrthoDB" id="6340082at2759"/>
<dbReference type="PROSITE" id="PS50041">
    <property type="entry name" value="C_TYPE_LECTIN_2"/>
    <property type="match status" value="1"/>
</dbReference>
<comment type="caution">
    <text evidence="3">The sequence shown here is derived from an EMBL/GenBank/DDBJ whole genome shotgun (WGS) entry which is preliminary data.</text>
</comment>
<gene>
    <name evidence="3" type="ORF">MEDL_32640</name>
</gene>
<dbReference type="Gene3D" id="3.10.100.10">
    <property type="entry name" value="Mannose-Binding Protein A, subunit A"/>
    <property type="match status" value="1"/>
</dbReference>
<accession>A0A8S3SQK7</accession>
<reference evidence="3" key="1">
    <citation type="submission" date="2021-03" db="EMBL/GenBank/DDBJ databases">
        <authorList>
            <person name="Bekaert M."/>
        </authorList>
    </citation>
    <scope>NUCLEOTIDE SEQUENCE</scope>
</reference>
<dbReference type="Pfam" id="PF00059">
    <property type="entry name" value="Lectin_C"/>
    <property type="match status" value="1"/>
</dbReference>
<protein>
    <recommendedName>
        <fullName evidence="2">C-type lectin domain-containing protein</fullName>
    </recommendedName>
</protein>
<evidence type="ECO:0000313" key="4">
    <source>
        <dbReference type="Proteomes" id="UP000683360"/>
    </source>
</evidence>
<evidence type="ECO:0000256" key="1">
    <source>
        <dbReference type="ARBA" id="ARBA00023157"/>
    </source>
</evidence>
<keyword evidence="4" id="KW-1185">Reference proteome</keyword>
<sequence>MSKRDYDDFDTLFEHPYDIIYNHLKTNESHSISYWLGGRDDVVEGRWMWAQTDQVFNFTDWYPNIPDNVAGNENCLHMYAPWKLKWNDVTCAGLYRFICEKESYTTHPVRRRILLEDENFDTCTFVISNLYEICEERYIHVQNGSRGGSSDY</sequence>
<dbReference type="InterPro" id="IPR016187">
    <property type="entry name" value="CTDL_fold"/>
</dbReference>
<keyword evidence="1" id="KW-1015">Disulfide bond</keyword>
<dbReference type="InterPro" id="IPR018378">
    <property type="entry name" value="C-type_lectin_CS"/>
</dbReference>
<dbReference type="EMBL" id="CAJPWZ010001622">
    <property type="protein sequence ID" value="CAG2219110.1"/>
    <property type="molecule type" value="Genomic_DNA"/>
</dbReference>
<evidence type="ECO:0000313" key="3">
    <source>
        <dbReference type="EMBL" id="CAG2219110.1"/>
    </source>
</evidence>
<proteinExistence type="predicted"/>
<dbReference type="AlphaFoldDB" id="A0A8S3SQK7"/>
<dbReference type="InterPro" id="IPR016186">
    <property type="entry name" value="C-type_lectin-like/link_sf"/>
</dbReference>
<dbReference type="PANTHER" id="PTHR22801:SF63">
    <property type="entry name" value="C-TYPE LECTIN DOMAIN-CONTAINING PROTEIN"/>
    <property type="match status" value="1"/>
</dbReference>
<dbReference type="SUPFAM" id="SSF56436">
    <property type="entry name" value="C-type lectin-like"/>
    <property type="match status" value="1"/>
</dbReference>
<dbReference type="InterPro" id="IPR050801">
    <property type="entry name" value="Ca-Dep_Lectins_ImmuneDev"/>
</dbReference>
<dbReference type="Proteomes" id="UP000683360">
    <property type="component" value="Unassembled WGS sequence"/>
</dbReference>
<dbReference type="PROSITE" id="PS00615">
    <property type="entry name" value="C_TYPE_LECTIN_1"/>
    <property type="match status" value="1"/>
</dbReference>
<organism evidence="3 4">
    <name type="scientific">Mytilus edulis</name>
    <name type="common">Blue mussel</name>
    <dbReference type="NCBI Taxonomy" id="6550"/>
    <lineage>
        <taxon>Eukaryota</taxon>
        <taxon>Metazoa</taxon>
        <taxon>Spiralia</taxon>
        <taxon>Lophotrochozoa</taxon>
        <taxon>Mollusca</taxon>
        <taxon>Bivalvia</taxon>
        <taxon>Autobranchia</taxon>
        <taxon>Pteriomorphia</taxon>
        <taxon>Mytilida</taxon>
        <taxon>Mytiloidea</taxon>
        <taxon>Mytilidae</taxon>
        <taxon>Mytilinae</taxon>
        <taxon>Mytilus</taxon>
    </lineage>
</organism>
<dbReference type="CDD" id="cd00037">
    <property type="entry name" value="CLECT"/>
    <property type="match status" value="1"/>
</dbReference>
<evidence type="ECO:0000259" key="2">
    <source>
        <dbReference type="PROSITE" id="PS50041"/>
    </source>
</evidence>
<feature type="domain" description="C-type lectin" evidence="2">
    <location>
        <begin position="18"/>
        <end position="100"/>
    </location>
</feature>
<name>A0A8S3SQK7_MYTED</name>
<dbReference type="InterPro" id="IPR001304">
    <property type="entry name" value="C-type_lectin-like"/>
</dbReference>
<dbReference type="PANTHER" id="PTHR22801">
    <property type="entry name" value="LITHOSTATHINE"/>
    <property type="match status" value="1"/>
</dbReference>